<evidence type="ECO:0000256" key="5">
    <source>
        <dbReference type="RuleBase" id="RU362059"/>
    </source>
</evidence>
<dbReference type="GeneID" id="6757637"/>
<comment type="similarity">
    <text evidence="1 4">Belongs to the UDP-glycosyltransferase family.</text>
</comment>
<dbReference type="InterPro" id="IPR050271">
    <property type="entry name" value="UDP-glycosyltransferase"/>
</dbReference>
<name>B3S7Y5_TRIAD</name>
<proteinExistence type="inferred from homology"/>
<evidence type="ECO:0000313" key="7">
    <source>
        <dbReference type="Proteomes" id="UP000009022"/>
    </source>
</evidence>
<dbReference type="InterPro" id="IPR035595">
    <property type="entry name" value="UDP_glycos_trans_CS"/>
</dbReference>
<keyword evidence="2 4" id="KW-0328">Glycosyltransferase</keyword>
<keyword evidence="5" id="KW-0472">Membrane</keyword>
<evidence type="ECO:0000256" key="2">
    <source>
        <dbReference type="ARBA" id="ARBA00022676"/>
    </source>
</evidence>
<comment type="catalytic activity">
    <reaction evidence="5">
        <text>glucuronate acceptor + UDP-alpha-D-glucuronate = acceptor beta-D-glucuronoside + UDP + H(+)</text>
        <dbReference type="Rhea" id="RHEA:21032"/>
        <dbReference type="ChEBI" id="CHEBI:15378"/>
        <dbReference type="ChEBI" id="CHEBI:58052"/>
        <dbReference type="ChEBI" id="CHEBI:58223"/>
        <dbReference type="ChEBI" id="CHEBI:132367"/>
        <dbReference type="ChEBI" id="CHEBI:132368"/>
        <dbReference type="EC" id="2.4.1.17"/>
    </reaction>
</comment>
<dbReference type="PROSITE" id="PS00375">
    <property type="entry name" value="UDPGT"/>
    <property type="match status" value="1"/>
</dbReference>
<dbReference type="AlphaFoldDB" id="B3S7Y5"/>
<dbReference type="PhylomeDB" id="B3S7Y5"/>
<dbReference type="PANTHER" id="PTHR48043">
    <property type="entry name" value="EG:EG0003.4 PROTEIN-RELATED"/>
    <property type="match status" value="1"/>
</dbReference>
<dbReference type="CDD" id="cd03784">
    <property type="entry name" value="GT1_Gtf-like"/>
    <property type="match status" value="1"/>
</dbReference>
<sequence length="447" mass="51161">PTQLRKLKPSPWLLYQVNNLTNAQETHKMFTNGGTQDFISTLYEVQSRYCDATVSNKTLLRLLHHVDIIITDSAYVCGVLLPEVVLKPYVLMSFHASFFGPHSTLSIYEPISYIPSLGYPIYYLPMTFIKRASNLIWGSVFGYMMDSVSSRAINALRWKHNISTHLALSELRWKFSMILSTTDFVLEYPRPLPPYMQAVGPISVRSPDPLPVTWDEFFNDSKYRGVILVSFGTELELMEKDVPKMLQALSQVPYRIIWRTLHNITRIPDNIKTVDWIPQNDILGHNRTVAFITHCGCHGLYESAYHAVPMIGMPSMAEQKSNAARIIRAGIGVVVDYFNFQASDLVHAIEEVTTKRKYSTNIKRVSSILKSKPRSSTDIVVDWVEYVMRTNGAHHLKVDGEKLYFYEYYNLDILVVGIISSYLVYLACIRIMGKLYNSNLIDKSKMD</sequence>
<evidence type="ECO:0000256" key="4">
    <source>
        <dbReference type="RuleBase" id="RU003718"/>
    </source>
</evidence>
<comment type="subcellular location">
    <subcellularLocation>
        <location evidence="5">Membrane</location>
        <topology evidence="5">Single-pass membrane protein</topology>
    </subcellularLocation>
</comment>
<reference evidence="6 7" key="1">
    <citation type="journal article" date="2008" name="Nature">
        <title>The Trichoplax genome and the nature of placozoans.</title>
        <authorList>
            <person name="Srivastava M."/>
            <person name="Begovic E."/>
            <person name="Chapman J."/>
            <person name="Putnam N.H."/>
            <person name="Hellsten U."/>
            <person name="Kawashima T."/>
            <person name="Kuo A."/>
            <person name="Mitros T."/>
            <person name="Salamov A."/>
            <person name="Carpenter M.L."/>
            <person name="Signorovitch A.Y."/>
            <person name="Moreno M.A."/>
            <person name="Kamm K."/>
            <person name="Grimwood J."/>
            <person name="Schmutz J."/>
            <person name="Shapiro H."/>
            <person name="Grigoriev I.V."/>
            <person name="Buss L.W."/>
            <person name="Schierwater B."/>
            <person name="Dellaporta S.L."/>
            <person name="Rokhsar D.S."/>
        </authorList>
    </citation>
    <scope>NUCLEOTIDE SEQUENCE [LARGE SCALE GENOMIC DNA]</scope>
    <source>
        <strain evidence="6 7">Grell-BS-1999</strain>
    </source>
</reference>
<dbReference type="OrthoDB" id="5835829at2759"/>
<dbReference type="Gene3D" id="3.40.50.2000">
    <property type="entry name" value="Glycogen Phosphorylase B"/>
    <property type="match status" value="1"/>
</dbReference>
<keyword evidence="7" id="KW-1185">Reference proteome</keyword>
<dbReference type="InParanoid" id="B3S7Y5"/>
<dbReference type="Pfam" id="PF00201">
    <property type="entry name" value="UDPGT"/>
    <property type="match status" value="1"/>
</dbReference>
<dbReference type="GO" id="GO:0015020">
    <property type="term" value="F:glucuronosyltransferase activity"/>
    <property type="evidence" value="ECO:0007669"/>
    <property type="project" value="UniProtKB-EC"/>
</dbReference>
<dbReference type="EMBL" id="DS985255">
    <property type="protein sequence ID" value="EDV21095.1"/>
    <property type="molecule type" value="Genomic_DNA"/>
</dbReference>
<dbReference type="KEGG" id="tad:TRIADDRAFT_30811"/>
<gene>
    <name evidence="6" type="ORF">TRIADDRAFT_30811</name>
</gene>
<evidence type="ECO:0000313" key="6">
    <source>
        <dbReference type="EMBL" id="EDV21095.1"/>
    </source>
</evidence>
<dbReference type="HOGENOM" id="CLU_012949_3_1_1"/>
<dbReference type="GO" id="GO:0008194">
    <property type="term" value="F:UDP-glycosyltransferase activity"/>
    <property type="evidence" value="ECO:0000318"/>
    <property type="project" value="GO_Central"/>
</dbReference>
<dbReference type="STRING" id="10228.B3S7Y5"/>
<dbReference type="InterPro" id="IPR002213">
    <property type="entry name" value="UDP_glucos_trans"/>
</dbReference>
<keyword evidence="3 4" id="KW-0808">Transferase</keyword>
<dbReference type="eggNOG" id="KOG1192">
    <property type="taxonomic scope" value="Eukaryota"/>
</dbReference>
<evidence type="ECO:0000256" key="3">
    <source>
        <dbReference type="ARBA" id="ARBA00022679"/>
    </source>
</evidence>
<dbReference type="EC" id="2.4.1.17" evidence="5"/>
<dbReference type="PANTHER" id="PTHR48043:SF145">
    <property type="entry name" value="FI06409P-RELATED"/>
    <property type="match status" value="1"/>
</dbReference>
<dbReference type="CTD" id="6757637"/>
<organism evidence="6 7">
    <name type="scientific">Trichoplax adhaerens</name>
    <name type="common">Trichoplax reptans</name>
    <dbReference type="NCBI Taxonomy" id="10228"/>
    <lineage>
        <taxon>Eukaryota</taxon>
        <taxon>Metazoa</taxon>
        <taxon>Placozoa</taxon>
        <taxon>Uniplacotomia</taxon>
        <taxon>Trichoplacea</taxon>
        <taxon>Trichoplacidae</taxon>
        <taxon>Trichoplax</taxon>
    </lineage>
</organism>
<dbReference type="FunCoup" id="B3S7Y5">
    <property type="interactions" value="321"/>
</dbReference>
<dbReference type="SUPFAM" id="SSF53756">
    <property type="entry name" value="UDP-Glycosyltransferase/glycogen phosphorylase"/>
    <property type="match status" value="1"/>
</dbReference>
<dbReference type="GO" id="GO:0016020">
    <property type="term" value="C:membrane"/>
    <property type="evidence" value="ECO:0007669"/>
    <property type="project" value="UniProtKB-SubCell"/>
</dbReference>
<dbReference type="OMA" id="YLACIRI"/>
<feature type="transmembrane region" description="Helical" evidence="5">
    <location>
        <begin position="408"/>
        <end position="428"/>
    </location>
</feature>
<evidence type="ECO:0000256" key="1">
    <source>
        <dbReference type="ARBA" id="ARBA00009995"/>
    </source>
</evidence>
<dbReference type="RefSeq" id="XP_002116425.1">
    <property type="nucleotide sequence ID" value="XM_002116389.1"/>
</dbReference>
<dbReference type="Proteomes" id="UP000009022">
    <property type="component" value="Unassembled WGS sequence"/>
</dbReference>
<dbReference type="FunFam" id="3.40.50.2000:FF:000021">
    <property type="entry name" value="UDP-glucuronosyltransferase"/>
    <property type="match status" value="1"/>
</dbReference>
<feature type="non-terminal residue" evidence="6">
    <location>
        <position position="1"/>
    </location>
</feature>
<keyword evidence="5" id="KW-1133">Transmembrane helix</keyword>
<protein>
    <recommendedName>
        <fullName evidence="5">UDP-glucuronosyltransferase</fullName>
        <ecNumber evidence="5">2.4.1.17</ecNumber>
    </recommendedName>
</protein>
<accession>B3S7Y5</accession>
<keyword evidence="5" id="KW-0812">Transmembrane</keyword>